<evidence type="ECO:0000256" key="2">
    <source>
        <dbReference type="ARBA" id="ARBA00023125"/>
    </source>
</evidence>
<organism evidence="5 6">
    <name type="scientific">Treponema lecithinolyticum ATCC 700332</name>
    <dbReference type="NCBI Taxonomy" id="1321815"/>
    <lineage>
        <taxon>Bacteria</taxon>
        <taxon>Pseudomonadati</taxon>
        <taxon>Spirochaetota</taxon>
        <taxon>Spirochaetia</taxon>
        <taxon>Spirochaetales</taxon>
        <taxon>Treponemataceae</taxon>
        <taxon>Treponema</taxon>
    </lineage>
</organism>
<proteinExistence type="predicted"/>
<dbReference type="InterPro" id="IPR018060">
    <property type="entry name" value="HTH_AraC"/>
</dbReference>
<dbReference type="PANTHER" id="PTHR43280:SF28">
    <property type="entry name" value="HTH-TYPE TRANSCRIPTIONAL ACTIVATOR RHAS"/>
    <property type="match status" value="1"/>
</dbReference>
<dbReference type="SUPFAM" id="SSF51215">
    <property type="entry name" value="Regulatory protein AraC"/>
    <property type="match status" value="1"/>
</dbReference>
<evidence type="ECO:0000256" key="3">
    <source>
        <dbReference type="ARBA" id="ARBA00023163"/>
    </source>
</evidence>
<name>A0ABN0NXE4_TRELE</name>
<sequence length="275" mass="31683">MLRYIIKGNAVFEINGTSYNIHKCQVVYIPEGSMLKCYSKAEEFSFISIRFVSTLQLRGNDFLQEFFAVPLVTDTNSGELENYFTIVYKTAYSHNPDKMFRIRGYLELIIADLVALTHNGDMQEVDLSKAENENIAMSIETIYHREMQSKERLQKIKHDPRIQIVLNYLIAHPCESFDTKKLCGLSGLSSSSLRRLFKDFTGKSPSKFTKELKMLAAARKILISDEPISLISYELGYEDPNYFSRLFRSCFGLSPQKYRLTARIPCINLSQKNDK</sequence>
<keyword evidence="3" id="KW-0804">Transcription</keyword>
<evidence type="ECO:0000313" key="5">
    <source>
        <dbReference type="EMBL" id="ERJ92093.1"/>
    </source>
</evidence>
<dbReference type="InterPro" id="IPR020449">
    <property type="entry name" value="Tscrpt_reg_AraC-type_HTH"/>
</dbReference>
<dbReference type="Pfam" id="PF12833">
    <property type="entry name" value="HTH_18"/>
    <property type="match status" value="1"/>
</dbReference>
<dbReference type="PANTHER" id="PTHR43280">
    <property type="entry name" value="ARAC-FAMILY TRANSCRIPTIONAL REGULATOR"/>
    <property type="match status" value="1"/>
</dbReference>
<keyword evidence="1" id="KW-0805">Transcription regulation</keyword>
<feature type="domain" description="HTH araC/xylS-type" evidence="4">
    <location>
        <begin position="163"/>
        <end position="261"/>
    </location>
</feature>
<evidence type="ECO:0000259" key="4">
    <source>
        <dbReference type="PROSITE" id="PS01124"/>
    </source>
</evidence>
<evidence type="ECO:0000313" key="6">
    <source>
        <dbReference type="Proteomes" id="UP000016649"/>
    </source>
</evidence>
<evidence type="ECO:0000256" key="1">
    <source>
        <dbReference type="ARBA" id="ARBA00023015"/>
    </source>
</evidence>
<keyword evidence="2" id="KW-0238">DNA-binding</keyword>
<keyword evidence="6" id="KW-1185">Reference proteome</keyword>
<protein>
    <submittedName>
        <fullName evidence="5">Transcriptional regulator, AraC family</fullName>
    </submittedName>
</protein>
<reference evidence="5 6" key="1">
    <citation type="submission" date="2013-08" db="EMBL/GenBank/DDBJ databases">
        <authorList>
            <person name="Weinstock G."/>
            <person name="Sodergren E."/>
            <person name="Wylie T."/>
            <person name="Fulton L."/>
            <person name="Fulton R."/>
            <person name="Fronick C."/>
            <person name="O'Laughlin M."/>
            <person name="Godfrey J."/>
            <person name="Miner T."/>
            <person name="Herter B."/>
            <person name="Appelbaum E."/>
            <person name="Cordes M."/>
            <person name="Lek S."/>
            <person name="Wollam A."/>
            <person name="Pepin K.H."/>
            <person name="Palsikar V.B."/>
            <person name="Mitreva M."/>
            <person name="Wilson R.K."/>
        </authorList>
    </citation>
    <scope>NUCLEOTIDE SEQUENCE [LARGE SCALE GENOMIC DNA]</scope>
    <source>
        <strain evidence="5 6">ATCC 700332</strain>
    </source>
</reference>
<dbReference type="PRINTS" id="PR00032">
    <property type="entry name" value="HTHARAC"/>
</dbReference>
<accession>A0ABN0NXE4</accession>
<comment type="caution">
    <text evidence="5">The sequence shown here is derived from an EMBL/GenBank/DDBJ whole genome shotgun (WGS) entry which is preliminary data.</text>
</comment>
<dbReference type="InterPro" id="IPR009057">
    <property type="entry name" value="Homeodomain-like_sf"/>
</dbReference>
<dbReference type="SUPFAM" id="SSF46689">
    <property type="entry name" value="Homeodomain-like"/>
    <property type="match status" value="2"/>
</dbReference>
<dbReference type="PROSITE" id="PS01124">
    <property type="entry name" value="HTH_ARAC_FAMILY_2"/>
    <property type="match status" value="1"/>
</dbReference>
<dbReference type="InterPro" id="IPR037923">
    <property type="entry name" value="HTH-like"/>
</dbReference>
<gene>
    <name evidence="5" type="ORF">HMPREF9193_01754</name>
</gene>
<dbReference type="Gene3D" id="1.10.10.60">
    <property type="entry name" value="Homeodomain-like"/>
    <property type="match status" value="2"/>
</dbReference>
<dbReference type="EMBL" id="AWVH01000039">
    <property type="protein sequence ID" value="ERJ92093.1"/>
    <property type="molecule type" value="Genomic_DNA"/>
</dbReference>
<dbReference type="Proteomes" id="UP000016649">
    <property type="component" value="Unassembled WGS sequence"/>
</dbReference>
<dbReference type="SMART" id="SM00342">
    <property type="entry name" value="HTH_ARAC"/>
    <property type="match status" value="1"/>
</dbReference>